<evidence type="ECO:0000313" key="1">
    <source>
        <dbReference type="EMBL" id="PXW50932.1"/>
    </source>
</evidence>
<comment type="caution">
    <text evidence="1">The sequence shown here is derived from an EMBL/GenBank/DDBJ whole genome shotgun (WGS) entry which is preliminary data.</text>
</comment>
<keyword evidence="2" id="KW-1185">Reference proteome</keyword>
<reference evidence="1 2" key="1">
    <citation type="submission" date="2018-05" db="EMBL/GenBank/DDBJ databases">
        <title>Genomic Encyclopedia of Type Strains, Phase IV (KMG-IV): sequencing the most valuable type-strain genomes for metagenomic binning, comparative biology and taxonomic classification.</title>
        <authorList>
            <person name="Goeker M."/>
        </authorList>
    </citation>
    <scope>NUCLEOTIDE SEQUENCE [LARGE SCALE GENOMIC DNA]</scope>
    <source>
        <strain evidence="1 2">DSM 6462</strain>
    </source>
</reference>
<sequence length="43" mass="4785">MITNPKQVRMIAHAKIKTDAIDAAVLAKLYASGFLPEVWMPDE</sequence>
<dbReference type="Proteomes" id="UP000248021">
    <property type="component" value="Unassembled WGS sequence"/>
</dbReference>
<proteinExistence type="predicted"/>
<evidence type="ECO:0000313" key="2">
    <source>
        <dbReference type="Proteomes" id="UP000248021"/>
    </source>
</evidence>
<dbReference type="AlphaFoldDB" id="A0A2V3TSB2"/>
<protein>
    <recommendedName>
        <fullName evidence="3">Transposase</fullName>
    </recommendedName>
</protein>
<accession>A0A2V3TSB2</accession>
<dbReference type="EMBL" id="QJJK01000022">
    <property type="protein sequence ID" value="PXW50932.1"/>
    <property type="molecule type" value="Genomic_DNA"/>
</dbReference>
<gene>
    <name evidence="1" type="ORF">C7450_12243</name>
</gene>
<name>A0A2V3TSB2_9HYPH</name>
<evidence type="ECO:0008006" key="3">
    <source>
        <dbReference type="Google" id="ProtNLM"/>
    </source>
</evidence>
<organism evidence="1 2">
    <name type="scientific">Chelatococcus asaccharovorans</name>
    <dbReference type="NCBI Taxonomy" id="28210"/>
    <lineage>
        <taxon>Bacteria</taxon>
        <taxon>Pseudomonadati</taxon>
        <taxon>Pseudomonadota</taxon>
        <taxon>Alphaproteobacteria</taxon>
        <taxon>Hyphomicrobiales</taxon>
        <taxon>Chelatococcaceae</taxon>
        <taxon>Chelatococcus</taxon>
    </lineage>
</organism>